<keyword evidence="1" id="KW-1071">Ligand-gated ion channel</keyword>
<sequence>MRRIRDIIKQEKDFDDQRPLLHLPQILKRDIMLSICKSLFEKVPTLGKASEDRYLRHLICDSLKPVYLNEDTYIIRQGEVLDKMLFINQGTVCTFSTNDENGTGVLRKEQRQYQDVPNNNQVSPAIHRSSHASRKTSVDNADDAESAGADGAEGGED</sequence>
<dbReference type="OrthoDB" id="421226at2759"/>
<dbReference type="Proteomes" id="UP000516437">
    <property type="component" value="Chromosome 7"/>
</dbReference>
<dbReference type="InterPro" id="IPR014710">
    <property type="entry name" value="RmlC-like_jellyroll"/>
</dbReference>
<evidence type="ECO:0000313" key="5">
    <source>
        <dbReference type="EMBL" id="KAB1206231.1"/>
    </source>
</evidence>
<dbReference type="EMBL" id="RXIC02000025">
    <property type="protein sequence ID" value="KAB1206231.1"/>
    <property type="molecule type" value="Genomic_DNA"/>
</dbReference>
<reference evidence="5 6" key="1">
    <citation type="journal article" date="2019" name="Plant Biotechnol. J.">
        <title>The red bayberry genome and genetic basis of sex determination.</title>
        <authorList>
            <person name="Jia H.M."/>
            <person name="Jia H.J."/>
            <person name="Cai Q.L."/>
            <person name="Wang Y."/>
            <person name="Zhao H.B."/>
            <person name="Yang W.F."/>
            <person name="Wang G.Y."/>
            <person name="Li Y.H."/>
            <person name="Zhan D.L."/>
            <person name="Shen Y.T."/>
            <person name="Niu Q.F."/>
            <person name="Chang L."/>
            <person name="Qiu J."/>
            <person name="Zhao L."/>
            <person name="Xie H.B."/>
            <person name="Fu W.Y."/>
            <person name="Jin J."/>
            <person name="Li X.W."/>
            <person name="Jiao Y."/>
            <person name="Zhou C.C."/>
            <person name="Tu T."/>
            <person name="Chai C.Y."/>
            <person name="Gao J.L."/>
            <person name="Fan L.J."/>
            <person name="van de Weg E."/>
            <person name="Wang J.Y."/>
            <person name="Gao Z.S."/>
        </authorList>
    </citation>
    <scope>NUCLEOTIDE SEQUENCE [LARGE SCALE GENOMIC DNA]</scope>
    <source>
        <tissue evidence="5">Leaves</tissue>
    </source>
</reference>
<keyword evidence="2" id="KW-0407">Ion channel</keyword>
<protein>
    <submittedName>
        <fullName evidence="5">Cyclic nucleotide-gated ion channel 1</fullName>
    </submittedName>
</protein>
<feature type="region of interest" description="Disordered" evidence="3">
    <location>
        <begin position="112"/>
        <end position="157"/>
    </location>
</feature>
<dbReference type="Gene3D" id="2.60.120.10">
    <property type="entry name" value="Jelly Rolls"/>
    <property type="match status" value="1"/>
</dbReference>
<dbReference type="SUPFAM" id="SSF51206">
    <property type="entry name" value="cAMP-binding domain-like"/>
    <property type="match status" value="1"/>
</dbReference>
<evidence type="ECO:0000256" key="3">
    <source>
        <dbReference type="SAM" id="MobiDB-lite"/>
    </source>
</evidence>
<dbReference type="CDD" id="cd00038">
    <property type="entry name" value="CAP_ED"/>
    <property type="match status" value="1"/>
</dbReference>
<keyword evidence="1" id="KW-0813">Transport</keyword>
<proteinExistence type="predicted"/>
<evidence type="ECO:0000256" key="2">
    <source>
        <dbReference type="ARBA" id="ARBA00023303"/>
    </source>
</evidence>
<dbReference type="AlphaFoldDB" id="A0A6A1V0Y3"/>
<keyword evidence="1" id="KW-0406">Ion transport</keyword>
<comment type="caution">
    <text evidence="5">The sequence shown here is derived from an EMBL/GenBank/DDBJ whole genome shotgun (WGS) entry which is preliminary data.</text>
</comment>
<dbReference type="PANTHER" id="PTHR45651">
    <property type="entry name" value="CYCLIC NUCLEOTIDE-GATED ION CHANNEL 15-RELATED-RELATED"/>
    <property type="match status" value="1"/>
</dbReference>
<evidence type="ECO:0000256" key="1">
    <source>
        <dbReference type="ARBA" id="ARBA00023286"/>
    </source>
</evidence>
<dbReference type="InterPro" id="IPR000595">
    <property type="entry name" value="cNMP-bd_dom"/>
</dbReference>
<feature type="compositionally biased region" description="Polar residues" evidence="3">
    <location>
        <begin position="113"/>
        <end position="123"/>
    </location>
</feature>
<dbReference type="PANTHER" id="PTHR45651:SF68">
    <property type="entry name" value="ION TRANSPORT DOMAIN-CONTAINING PROTEIN"/>
    <property type="match status" value="1"/>
</dbReference>
<keyword evidence="6" id="KW-1185">Reference proteome</keyword>
<dbReference type="InterPro" id="IPR018490">
    <property type="entry name" value="cNMP-bd_dom_sf"/>
</dbReference>
<accession>A0A6A1V0Y3</accession>
<organism evidence="5 6">
    <name type="scientific">Morella rubra</name>
    <name type="common">Chinese bayberry</name>
    <dbReference type="NCBI Taxonomy" id="262757"/>
    <lineage>
        <taxon>Eukaryota</taxon>
        <taxon>Viridiplantae</taxon>
        <taxon>Streptophyta</taxon>
        <taxon>Embryophyta</taxon>
        <taxon>Tracheophyta</taxon>
        <taxon>Spermatophyta</taxon>
        <taxon>Magnoliopsida</taxon>
        <taxon>eudicotyledons</taxon>
        <taxon>Gunneridae</taxon>
        <taxon>Pentapetalae</taxon>
        <taxon>rosids</taxon>
        <taxon>fabids</taxon>
        <taxon>Fagales</taxon>
        <taxon>Myricaceae</taxon>
        <taxon>Morella</taxon>
    </lineage>
</organism>
<evidence type="ECO:0000259" key="4">
    <source>
        <dbReference type="PROSITE" id="PS50042"/>
    </source>
</evidence>
<gene>
    <name evidence="5" type="ORF">CJ030_MR7G014376</name>
</gene>
<name>A0A6A1V0Y3_9ROSI</name>
<evidence type="ECO:0000313" key="6">
    <source>
        <dbReference type="Proteomes" id="UP000516437"/>
    </source>
</evidence>
<dbReference type="GO" id="GO:0016020">
    <property type="term" value="C:membrane"/>
    <property type="evidence" value="ECO:0007669"/>
    <property type="project" value="UniProtKB-SubCell"/>
</dbReference>
<dbReference type="GO" id="GO:0034220">
    <property type="term" value="P:monoatomic ion transmembrane transport"/>
    <property type="evidence" value="ECO:0007669"/>
    <property type="project" value="UniProtKB-KW"/>
</dbReference>
<dbReference type="PROSITE" id="PS50042">
    <property type="entry name" value="CNMP_BINDING_3"/>
    <property type="match status" value="1"/>
</dbReference>
<feature type="domain" description="Cyclic nucleotide-binding" evidence="4">
    <location>
        <begin position="52"/>
        <end position="92"/>
    </location>
</feature>